<gene>
    <name evidence="9" type="ORF">SAMN06295937_10744</name>
</gene>
<dbReference type="PANTHER" id="PTHR43756">
    <property type="entry name" value="CHOLINE MONOOXYGENASE, CHLOROPLASTIC"/>
    <property type="match status" value="1"/>
</dbReference>
<comment type="cofactor">
    <cofactor evidence="1">
        <name>Fe cation</name>
        <dbReference type="ChEBI" id="CHEBI:24875"/>
    </cofactor>
</comment>
<protein>
    <submittedName>
        <fullName evidence="9">Phenylpropionate dioxygenase, large terminal subunit</fullName>
    </submittedName>
</protein>
<evidence type="ECO:0000256" key="6">
    <source>
        <dbReference type="ARBA" id="ARBA00023014"/>
    </source>
</evidence>
<dbReference type="InterPro" id="IPR015879">
    <property type="entry name" value="Ring_hydroxy_dOase_asu_C_dom"/>
</dbReference>
<evidence type="ECO:0000313" key="10">
    <source>
        <dbReference type="Proteomes" id="UP000190044"/>
    </source>
</evidence>
<evidence type="ECO:0000256" key="2">
    <source>
        <dbReference type="ARBA" id="ARBA00022714"/>
    </source>
</evidence>
<evidence type="ECO:0000256" key="4">
    <source>
        <dbReference type="ARBA" id="ARBA00023002"/>
    </source>
</evidence>
<accession>A0A1T5GFZ8</accession>
<dbReference type="PROSITE" id="PS51296">
    <property type="entry name" value="RIESKE"/>
    <property type="match status" value="1"/>
</dbReference>
<evidence type="ECO:0000256" key="1">
    <source>
        <dbReference type="ARBA" id="ARBA00001962"/>
    </source>
</evidence>
<evidence type="ECO:0000256" key="5">
    <source>
        <dbReference type="ARBA" id="ARBA00023004"/>
    </source>
</evidence>
<dbReference type="Gene3D" id="3.90.380.10">
    <property type="entry name" value="Naphthalene 1,2-dioxygenase Alpha Subunit, Chain A, domain 1"/>
    <property type="match status" value="1"/>
</dbReference>
<organism evidence="9 10">
    <name type="scientific">Sphingopyxis flava</name>
    <dbReference type="NCBI Taxonomy" id="1507287"/>
    <lineage>
        <taxon>Bacteria</taxon>
        <taxon>Pseudomonadati</taxon>
        <taxon>Pseudomonadota</taxon>
        <taxon>Alphaproteobacteria</taxon>
        <taxon>Sphingomonadales</taxon>
        <taxon>Sphingomonadaceae</taxon>
        <taxon>Sphingopyxis</taxon>
    </lineage>
</organism>
<name>A0A1T5GFZ8_9SPHN</name>
<evidence type="ECO:0000256" key="7">
    <source>
        <dbReference type="ARBA" id="ARBA00023027"/>
    </source>
</evidence>
<keyword evidence="9" id="KW-0223">Dioxygenase</keyword>
<keyword evidence="6" id="KW-0411">Iron-sulfur</keyword>
<dbReference type="PANTHER" id="PTHR43756:SF5">
    <property type="entry name" value="CHOLINE MONOOXYGENASE, CHLOROPLASTIC"/>
    <property type="match status" value="1"/>
</dbReference>
<keyword evidence="10" id="KW-1185">Reference proteome</keyword>
<dbReference type="Gene3D" id="2.102.10.10">
    <property type="entry name" value="Rieske [2Fe-2S] iron-sulphur domain"/>
    <property type="match status" value="1"/>
</dbReference>
<dbReference type="Pfam" id="PF00355">
    <property type="entry name" value="Rieske"/>
    <property type="match status" value="1"/>
</dbReference>
<dbReference type="AlphaFoldDB" id="A0A1T5GFZ8"/>
<dbReference type="InterPro" id="IPR001663">
    <property type="entry name" value="Rng_hydr_dOase-A"/>
</dbReference>
<dbReference type="InterPro" id="IPR017941">
    <property type="entry name" value="Rieske_2Fe-2S"/>
</dbReference>
<keyword evidence="4" id="KW-0560">Oxidoreductase</keyword>
<keyword evidence="2" id="KW-0001">2Fe-2S</keyword>
<dbReference type="CDD" id="cd00680">
    <property type="entry name" value="RHO_alpha_C"/>
    <property type="match status" value="1"/>
</dbReference>
<sequence>MNNDPSPPPKESLTYLGTGPIPAAPYYELSYYEREREAVFRESWLHVAHVSELPKPGDFIVRDLSFLGLTILLTRGKDGEIRAFHNVCTHRGTTLVWEAEGNANLFTCPYHNWTFANNGDLMGVPDAESFFDLDKAQCNLKTIEVDTCSGLIFVRPSNRPGQTLKQFLGNFYDQIESKHIEEFTGFVETRYRVKSNWKLAFDNFQEGYHIKATHVRTAVRPLTNSGNPFGHPVEFATDGIHRIAIWRPNAVIRRTPVEAAMLPDGGFSQSEIRGVFPNFQVNSDTGLAWTRQATPISVDETEMSLRFYTKSNADSDITWRFIEEFAIGAQFDVEVQDLSVINQNQHGIQSGALSHIHFQANEILLRHSFETIDAKVREFVA</sequence>
<dbReference type="SUPFAM" id="SSF55961">
    <property type="entry name" value="Bet v1-like"/>
    <property type="match status" value="1"/>
</dbReference>
<reference evidence="10" key="1">
    <citation type="submission" date="2017-02" db="EMBL/GenBank/DDBJ databases">
        <authorList>
            <person name="Varghese N."/>
            <person name="Submissions S."/>
        </authorList>
    </citation>
    <scope>NUCLEOTIDE SEQUENCE [LARGE SCALE GENOMIC DNA]</scope>
    <source>
        <strain evidence="10">R11H</strain>
    </source>
</reference>
<dbReference type="InterPro" id="IPR015881">
    <property type="entry name" value="ARHD_Rieske_2Fe_2S"/>
</dbReference>
<keyword evidence="5" id="KW-0408">Iron</keyword>
<dbReference type="Proteomes" id="UP000190044">
    <property type="component" value="Unassembled WGS sequence"/>
</dbReference>
<dbReference type="PRINTS" id="PR00090">
    <property type="entry name" value="RNGDIOXGNASE"/>
</dbReference>
<evidence type="ECO:0000259" key="8">
    <source>
        <dbReference type="PROSITE" id="PS51296"/>
    </source>
</evidence>
<evidence type="ECO:0000313" key="9">
    <source>
        <dbReference type="EMBL" id="SKC07227.1"/>
    </source>
</evidence>
<dbReference type="GO" id="GO:0051537">
    <property type="term" value="F:2 iron, 2 sulfur cluster binding"/>
    <property type="evidence" value="ECO:0007669"/>
    <property type="project" value="UniProtKB-KW"/>
</dbReference>
<dbReference type="EMBL" id="FUYP01000074">
    <property type="protein sequence ID" value="SKC07227.1"/>
    <property type="molecule type" value="Genomic_DNA"/>
</dbReference>
<dbReference type="Pfam" id="PF00848">
    <property type="entry name" value="Ring_hydroxyl_A"/>
    <property type="match status" value="1"/>
</dbReference>
<keyword evidence="7" id="KW-0520">NAD</keyword>
<dbReference type="OrthoDB" id="7456916at2"/>
<dbReference type="GO" id="GO:0051213">
    <property type="term" value="F:dioxygenase activity"/>
    <property type="evidence" value="ECO:0007669"/>
    <property type="project" value="UniProtKB-KW"/>
</dbReference>
<dbReference type="SUPFAM" id="SSF50022">
    <property type="entry name" value="ISP domain"/>
    <property type="match status" value="1"/>
</dbReference>
<feature type="domain" description="Rieske" evidence="8">
    <location>
        <begin position="45"/>
        <end position="154"/>
    </location>
</feature>
<dbReference type="PROSITE" id="PS00570">
    <property type="entry name" value="RING_HYDROXYL_ALPHA"/>
    <property type="match status" value="1"/>
</dbReference>
<keyword evidence="3" id="KW-0479">Metal-binding</keyword>
<evidence type="ECO:0000256" key="3">
    <source>
        <dbReference type="ARBA" id="ARBA00022723"/>
    </source>
</evidence>
<proteinExistence type="predicted"/>
<dbReference type="RefSeq" id="WP_079640285.1">
    <property type="nucleotide sequence ID" value="NZ_FUYP01000074.1"/>
</dbReference>
<dbReference type="GO" id="GO:0005506">
    <property type="term" value="F:iron ion binding"/>
    <property type="evidence" value="ECO:0007669"/>
    <property type="project" value="InterPro"/>
</dbReference>
<dbReference type="CDD" id="cd03469">
    <property type="entry name" value="Rieske_RO_Alpha_N"/>
    <property type="match status" value="1"/>
</dbReference>
<dbReference type="InterPro" id="IPR036922">
    <property type="entry name" value="Rieske_2Fe-2S_sf"/>
</dbReference>